<evidence type="ECO:0000313" key="3">
    <source>
        <dbReference type="EMBL" id="KKN81546.1"/>
    </source>
</evidence>
<gene>
    <name evidence="3" type="ORF">LCGC14_0318050</name>
</gene>
<proteinExistence type="predicted"/>
<evidence type="ECO:0000256" key="1">
    <source>
        <dbReference type="SAM" id="MobiDB-lite"/>
    </source>
</evidence>
<dbReference type="GO" id="GO:0003677">
    <property type="term" value="F:DNA binding"/>
    <property type="evidence" value="ECO:0007669"/>
    <property type="project" value="InterPro"/>
</dbReference>
<dbReference type="InterPro" id="IPR010982">
    <property type="entry name" value="Lambda_DNA-bd_dom_sf"/>
</dbReference>
<dbReference type="Gene3D" id="1.10.260.40">
    <property type="entry name" value="lambda repressor-like DNA-binding domains"/>
    <property type="match status" value="1"/>
</dbReference>
<dbReference type="CDD" id="cd00093">
    <property type="entry name" value="HTH_XRE"/>
    <property type="match status" value="1"/>
</dbReference>
<comment type="caution">
    <text evidence="3">The sequence shown here is derived from an EMBL/GenBank/DDBJ whole genome shotgun (WGS) entry which is preliminary data.</text>
</comment>
<feature type="domain" description="HTH cro/C1-type" evidence="2">
    <location>
        <begin position="17"/>
        <end position="72"/>
    </location>
</feature>
<reference evidence="3" key="1">
    <citation type="journal article" date="2015" name="Nature">
        <title>Complex archaea that bridge the gap between prokaryotes and eukaryotes.</title>
        <authorList>
            <person name="Spang A."/>
            <person name="Saw J.H."/>
            <person name="Jorgensen S.L."/>
            <person name="Zaremba-Niedzwiedzka K."/>
            <person name="Martijn J."/>
            <person name="Lind A.E."/>
            <person name="van Eijk R."/>
            <person name="Schleper C."/>
            <person name="Guy L."/>
            <person name="Ettema T.J."/>
        </authorList>
    </citation>
    <scope>NUCLEOTIDE SEQUENCE</scope>
</reference>
<organism evidence="3">
    <name type="scientific">marine sediment metagenome</name>
    <dbReference type="NCBI Taxonomy" id="412755"/>
    <lineage>
        <taxon>unclassified sequences</taxon>
        <taxon>metagenomes</taxon>
        <taxon>ecological metagenomes</taxon>
    </lineage>
</organism>
<sequence length="125" mass="13801">MKGTSVKSELRDIGVRLRKLRENKGMSVNELSEKMGISGGVIVNLEKNKSKRLHDRTHKKLLKLLGGNGSSAPRKPVRRQARSPEPVELPNMREVEEALGLDTGSSTTPPLKLSFGRMSITIEVD</sequence>
<dbReference type="AlphaFoldDB" id="A0A0F9W797"/>
<protein>
    <recommendedName>
        <fullName evidence="2">HTH cro/C1-type domain-containing protein</fullName>
    </recommendedName>
</protein>
<evidence type="ECO:0000259" key="2">
    <source>
        <dbReference type="PROSITE" id="PS50943"/>
    </source>
</evidence>
<accession>A0A0F9W797</accession>
<dbReference type="SMART" id="SM00530">
    <property type="entry name" value="HTH_XRE"/>
    <property type="match status" value="1"/>
</dbReference>
<dbReference type="PROSITE" id="PS50943">
    <property type="entry name" value="HTH_CROC1"/>
    <property type="match status" value="1"/>
</dbReference>
<dbReference type="EMBL" id="LAZR01000213">
    <property type="protein sequence ID" value="KKN81546.1"/>
    <property type="molecule type" value="Genomic_DNA"/>
</dbReference>
<feature type="region of interest" description="Disordered" evidence="1">
    <location>
        <begin position="64"/>
        <end position="91"/>
    </location>
</feature>
<dbReference type="Pfam" id="PF12844">
    <property type="entry name" value="HTH_19"/>
    <property type="match status" value="1"/>
</dbReference>
<dbReference type="SUPFAM" id="SSF47413">
    <property type="entry name" value="lambda repressor-like DNA-binding domains"/>
    <property type="match status" value="1"/>
</dbReference>
<dbReference type="InterPro" id="IPR001387">
    <property type="entry name" value="Cro/C1-type_HTH"/>
</dbReference>
<name>A0A0F9W797_9ZZZZ</name>